<comment type="caution">
    <text evidence="3">The sequence shown here is derived from an EMBL/GenBank/DDBJ whole genome shotgun (WGS) entry which is preliminary data.</text>
</comment>
<evidence type="ECO:0000256" key="1">
    <source>
        <dbReference type="SAM" id="MobiDB-lite"/>
    </source>
</evidence>
<dbReference type="Gene3D" id="3.40.630.30">
    <property type="match status" value="2"/>
</dbReference>
<name>A0A931H0X2_9BURK</name>
<dbReference type="AlphaFoldDB" id="A0A931H0X2"/>
<dbReference type="EMBL" id="JADWYS010000001">
    <property type="protein sequence ID" value="MBG9386531.1"/>
    <property type="molecule type" value="Genomic_DNA"/>
</dbReference>
<protein>
    <submittedName>
        <fullName evidence="3">TIGR03032 family protein</fullName>
    </submittedName>
</protein>
<dbReference type="Pfam" id="PF16261">
    <property type="entry name" value="DUF4915"/>
    <property type="match status" value="1"/>
</dbReference>
<dbReference type="Proteomes" id="UP000651050">
    <property type="component" value="Unassembled WGS sequence"/>
</dbReference>
<dbReference type="GO" id="GO:0016747">
    <property type="term" value="F:acyltransferase activity, transferring groups other than amino-acyl groups"/>
    <property type="evidence" value="ECO:0007669"/>
    <property type="project" value="InterPro"/>
</dbReference>
<proteinExistence type="predicted"/>
<feature type="region of interest" description="Disordered" evidence="1">
    <location>
        <begin position="347"/>
        <end position="366"/>
    </location>
</feature>
<dbReference type="CDD" id="cd04301">
    <property type="entry name" value="NAT_SF"/>
    <property type="match status" value="1"/>
</dbReference>
<dbReference type="RefSeq" id="WP_196984512.1">
    <property type="nucleotide sequence ID" value="NZ_JADWYS010000001.1"/>
</dbReference>
<evidence type="ECO:0000313" key="4">
    <source>
        <dbReference type="Proteomes" id="UP000651050"/>
    </source>
</evidence>
<dbReference type="SUPFAM" id="SSF63829">
    <property type="entry name" value="Calcium-dependent phosphotriesterase"/>
    <property type="match status" value="1"/>
</dbReference>
<feature type="domain" description="N-acetyltransferase" evidence="2">
    <location>
        <begin position="379"/>
        <end position="520"/>
    </location>
</feature>
<dbReference type="PROSITE" id="PS51186">
    <property type="entry name" value="GNAT"/>
    <property type="match status" value="2"/>
</dbReference>
<dbReference type="InterPro" id="IPR016181">
    <property type="entry name" value="Acyl_CoA_acyltransferase"/>
</dbReference>
<keyword evidence="4" id="KW-1185">Reference proteome</keyword>
<organism evidence="3 4">
    <name type="scientific">Caenimonas aquaedulcis</name>
    <dbReference type="NCBI Taxonomy" id="2793270"/>
    <lineage>
        <taxon>Bacteria</taxon>
        <taxon>Pseudomonadati</taxon>
        <taxon>Pseudomonadota</taxon>
        <taxon>Betaproteobacteria</taxon>
        <taxon>Burkholderiales</taxon>
        <taxon>Comamonadaceae</taxon>
        <taxon>Caenimonas</taxon>
    </lineage>
</organism>
<dbReference type="InterPro" id="IPR017481">
    <property type="entry name" value="CHP03032"/>
</dbReference>
<dbReference type="InterPro" id="IPR000182">
    <property type="entry name" value="GNAT_dom"/>
</dbReference>
<gene>
    <name evidence="3" type="ORF">I5803_00720</name>
</gene>
<reference evidence="3" key="1">
    <citation type="submission" date="2020-11" db="EMBL/GenBank/DDBJ databases">
        <title>Bacterial whole genome sequence for Caenimonas sp. DR4.4.</title>
        <authorList>
            <person name="Le V."/>
            <person name="Ko S.-R."/>
            <person name="Ahn C.-Y."/>
            <person name="Oh H.-M."/>
        </authorList>
    </citation>
    <scope>NUCLEOTIDE SEQUENCE</scope>
    <source>
        <strain evidence="3">DR4.4</strain>
    </source>
</reference>
<evidence type="ECO:0000259" key="2">
    <source>
        <dbReference type="PROSITE" id="PS51186"/>
    </source>
</evidence>
<feature type="domain" description="N-acetyltransferase" evidence="2">
    <location>
        <begin position="533"/>
        <end position="678"/>
    </location>
</feature>
<evidence type="ECO:0000313" key="3">
    <source>
        <dbReference type="EMBL" id="MBG9386531.1"/>
    </source>
</evidence>
<dbReference type="NCBIfam" id="TIGR03032">
    <property type="entry name" value="TIGR03032 family protein"/>
    <property type="match status" value="1"/>
</dbReference>
<accession>A0A931H0X2</accession>
<dbReference type="Pfam" id="PF00583">
    <property type="entry name" value="Acetyltransf_1"/>
    <property type="match status" value="2"/>
</dbReference>
<dbReference type="SUPFAM" id="SSF55729">
    <property type="entry name" value="Acyl-CoA N-acyltransferases (Nat)"/>
    <property type="match status" value="2"/>
</dbReference>
<sequence>MSTAIGSDGLGAWLREMGVSLACSTYRANRLIFLGRGENDSLKLHERLFDRPMGLCVDDSPGGHRLWMASRFQVWRFDNFLAPGQLHEGGDRLYVPAASFTTGDVNAHELVLQADGSPLFVNTAFSCLATLQPGSSFAPVWQPPFVDKLAAEDRCHLNGVAAVDGVPTWATACGSDNRVAGWRDERTGGGVVLHIPSNRIAATGLSMPHSPRWHEGKLWLLNSGTGELGWIEGERFVPLCFLPGFARGLAFVGRTAVVGLSKLRSPQFTGLPLEQRLHDAGVPEGSCGLRVIDLDTGAVLHQLDLPEPIDELFDVVALPGCRQPRALGLQAEDIRCLVKLPGQDPLVTVRPKAPSGNPHQAKPPPVAGLPMPGAALRYQRVLQLSPQNLAPYAGLTFPSLAPGSRGLAALKGELMGISAMADGTMVGLALAERLGDRGARLCSLMVEPGFRRQGVATRLLLNLQRLLAENGAQEAVVHYAGNAGLAASFEPLLARLGWSAPQTGFVLVQGSAARLARTGWETRYALQPPYECFPWVEATAGDLAAAKGLAAPRDLLPPATFEGVEPSASLGLRHEGALAGWLIAHRVDAGTVRYSSLYVAPSHRGRGRGLALLAEAFIRQERAGIPLAKAAVQVGNDEFMRVLHKHLNPYLDSAGESRSARIALVRQEPTPEMRTAATVQK</sequence>